<dbReference type="PRINTS" id="PR00111">
    <property type="entry name" value="ABHYDROLASE"/>
</dbReference>
<comment type="caution">
    <text evidence="3">The sequence shown here is derived from an EMBL/GenBank/DDBJ whole genome shotgun (WGS) entry which is preliminary data.</text>
</comment>
<sequence length="282" mass="31817">MKADIFAVDRVENIDGMLFHYREWGRFGAPPLIILHGLTGHAWEFDSIAAGLANDFRVLVLNQRGHGDSSWCDDYSMSVMVEDVGRFADALSLESFRLIGHSMGGVNAWSFTACRPERVERLAILDIDPEVISSCSFAAGMGAVLSRFSVSKFNERIEAVTSYIHSYGSGGDYEELYKFVCNNVRMAKDGCWVWKFDARKLIEWVEEASASESLHWFRLGQIRCPTLISRASNSFFTTRSVAERMQKEIPRAKLVEISGSGHDIHMDNKDDLLAELIEFLCH</sequence>
<evidence type="ECO:0000259" key="2">
    <source>
        <dbReference type="Pfam" id="PF00561"/>
    </source>
</evidence>
<keyword evidence="1 3" id="KW-0378">Hydrolase</keyword>
<feature type="domain" description="AB hydrolase-1" evidence="2">
    <location>
        <begin position="30"/>
        <end position="128"/>
    </location>
</feature>
<dbReference type="Proteomes" id="UP001596425">
    <property type="component" value="Unassembled WGS sequence"/>
</dbReference>
<dbReference type="PANTHER" id="PTHR46118">
    <property type="entry name" value="PROTEIN ABHD11"/>
    <property type="match status" value="1"/>
</dbReference>
<protein>
    <submittedName>
        <fullName evidence="3">Alpha/beta fold hydrolase</fullName>
    </submittedName>
</protein>
<reference evidence="4" key="1">
    <citation type="journal article" date="2019" name="Int. J. Syst. Evol. Microbiol.">
        <title>The Global Catalogue of Microorganisms (GCM) 10K type strain sequencing project: providing services to taxonomists for standard genome sequencing and annotation.</title>
        <authorList>
            <consortium name="The Broad Institute Genomics Platform"/>
            <consortium name="The Broad Institute Genome Sequencing Center for Infectious Disease"/>
            <person name="Wu L."/>
            <person name="Ma J."/>
        </authorList>
    </citation>
    <scope>NUCLEOTIDE SEQUENCE [LARGE SCALE GENOMIC DNA]</scope>
    <source>
        <strain evidence="4">CGMCC 1.13718</strain>
    </source>
</reference>
<dbReference type="InterPro" id="IPR029058">
    <property type="entry name" value="AB_hydrolase_fold"/>
</dbReference>
<dbReference type="Pfam" id="PF00561">
    <property type="entry name" value="Abhydrolase_1"/>
    <property type="match status" value="1"/>
</dbReference>
<dbReference type="InterPro" id="IPR000073">
    <property type="entry name" value="AB_hydrolase_1"/>
</dbReference>
<organism evidence="3 4">
    <name type="scientific">Microbulbifer taiwanensis</name>
    <dbReference type="NCBI Taxonomy" id="986746"/>
    <lineage>
        <taxon>Bacteria</taxon>
        <taxon>Pseudomonadati</taxon>
        <taxon>Pseudomonadota</taxon>
        <taxon>Gammaproteobacteria</taxon>
        <taxon>Cellvibrionales</taxon>
        <taxon>Microbulbiferaceae</taxon>
        <taxon>Microbulbifer</taxon>
    </lineage>
</organism>
<dbReference type="EMBL" id="JBHSVR010000001">
    <property type="protein sequence ID" value="MFC6635340.1"/>
    <property type="molecule type" value="Genomic_DNA"/>
</dbReference>
<gene>
    <name evidence="3" type="ORF">ACFQBM_18860</name>
</gene>
<evidence type="ECO:0000313" key="3">
    <source>
        <dbReference type="EMBL" id="MFC6635340.1"/>
    </source>
</evidence>
<keyword evidence="4" id="KW-1185">Reference proteome</keyword>
<name>A0ABW1YTC8_9GAMM</name>
<evidence type="ECO:0000313" key="4">
    <source>
        <dbReference type="Proteomes" id="UP001596425"/>
    </source>
</evidence>
<dbReference type="Gene3D" id="3.40.50.1820">
    <property type="entry name" value="alpha/beta hydrolase"/>
    <property type="match status" value="1"/>
</dbReference>
<dbReference type="PANTHER" id="PTHR46118:SF4">
    <property type="entry name" value="PROTEIN ABHD11"/>
    <property type="match status" value="1"/>
</dbReference>
<dbReference type="RefSeq" id="WP_193192754.1">
    <property type="nucleotide sequence ID" value="NZ_JACZFR010000032.1"/>
</dbReference>
<dbReference type="GO" id="GO:0016787">
    <property type="term" value="F:hydrolase activity"/>
    <property type="evidence" value="ECO:0007669"/>
    <property type="project" value="UniProtKB-KW"/>
</dbReference>
<dbReference type="SUPFAM" id="SSF53474">
    <property type="entry name" value="alpha/beta-Hydrolases"/>
    <property type="match status" value="1"/>
</dbReference>
<evidence type="ECO:0000256" key="1">
    <source>
        <dbReference type="ARBA" id="ARBA00022801"/>
    </source>
</evidence>
<accession>A0ABW1YTC8</accession>
<proteinExistence type="predicted"/>